<dbReference type="GO" id="GO:0031969">
    <property type="term" value="C:chloroplast membrane"/>
    <property type="evidence" value="ECO:0007669"/>
    <property type="project" value="TreeGrafter"/>
</dbReference>
<organism evidence="3 4">
    <name type="scientific">Galdieria sulphuraria</name>
    <name type="common">Red alga</name>
    <dbReference type="NCBI Taxonomy" id="130081"/>
    <lineage>
        <taxon>Eukaryota</taxon>
        <taxon>Rhodophyta</taxon>
        <taxon>Bangiophyceae</taxon>
        <taxon>Galdieriales</taxon>
        <taxon>Galdieriaceae</taxon>
        <taxon>Galdieria</taxon>
    </lineage>
</organism>
<dbReference type="EMBL" id="KB454508">
    <property type="protein sequence ID" value="EME29468.1"/>
    <property type="molecule type" value="Genomic_DNA"/>
</dbReference>
<evidence type="ECO:0000313" key="2">
    <source>
        <dbReference type="EMBL" id="EME29467.1"/>
    </source>
</evidence>
<dbReference type="Pfam" id="PF11833">
    <property type="entry name" value="CPP1-like"/>
    <property type="match status" value="1"/>
</dbReference>
<dbReference type="CDD" id="cd06257">
    <property type="entry name" value="DnaJ"/>
    <property type="match status" value="1"/>
</dbReference>
<evidence type="ECO:0000256" key="1">
    <source>
        <dbReference type="SAM" id="Phobius"/>
    </source>
</evidence>
<gene>
    <name evidence="3" type="ORF">Gasu_31090</name>
</gene>
<proteinExistence type="predicted"/>
<dbReference type="SUPFAM" id="SSF46565">
    <property type="entry name" value="Chaperone J-domain"/>
    <property type="match status" value="1"/>
</dbReference>
<dbReference type="OrthoDB" id="2014563at2759"/>
<dbReference type="EMBL" id="KB454508">
    <property type="protein sequence ID" value="EME29467.1"/>
    <property type="molecule type" value="Genomic_DNA"/>
</dbReference>
<feature type="transmembrane region" description="Helical" evidence="1">
    <location>
        <begin position="265"/>
        <end position="289"/>
    </location>
</feature>
<protein>
    <submittedName>
        <fullName evidence="2">DnaJ domain-containing protein isoform 1</fullName>
    </submittedName>
    <submittedName>
        <fullName evidence="3">DnaJ domain-containing protein isoform 2</fullName>
    </submittedName>
</protein>
<reference evidence="3" key="2">
    <citation type="journal article" date="2013" name="Science">
        <title>Gene Transfer from Bacteria and Archaea Facilitated Evolution of an Extremophilic Eukaryote.</title>
        <authorList>
            <person name="Schoenknecht G."/>
            <person name="Chen W.-H."/>
            <person name="Ternes C.M."/>
            <person name="Barbier G.G."/>
            <person name="Shrestha R.P."/>
            <person name="Stanke M."/>
            <person name="Brautigam A."/>
            <person name="Baker B.J."/>
            <person name="Banfield J.F."/>
            <person name="Garavito R.M."/>
            <person name="Carr K."/>
            <person name="Wilkerson C."/>
            <person name="Rensing S.A."/>
            <person name="Gagneul D."/>
            <person name="Dickenson N.E."/>
            <person name="Oesterhelt C."/>
            <person name="Lercher M.J."/>
            <person name="Weber A.P.M."/>
        </authorList>
    </citation>
    <scope>NUCLEOTIDE SEQUENCE</scope>
    <source>
        <strain evidence="3">074W</strain>
    </source>
</reference>
<keyword evidence="1" id="KW-0812">Transmembrane</keyword>
<name>M2Y0M1_GALSU</name>
<dbReference type="InterPro" id="IPR001623">
    <property type="entry name" value="DnaJ_domain"/>
</dbReference>
<dbReference type="InterPro" id="IPR036869">
    <property type="entry name" value="J_dom_sf"/>
</dbReference>
<evidence type="ECO:0000313" key="4">
    <source>
        <dbReference type="Proteomes" id="UP000030680"/>
    </source>
</evidence>
<dbReference type="Gramene" id="EME29467">
    <property type="protein sequence ID" value="EME29467"/>
    <property type="gene ID" value="Gasu_31090"/>
</dbReference>
<dbReference type="AlphaFoldDB" id="M2Y0M1"/>
<keyword evidence="1" id="KW-0472">Membrane</keyword>
<keyword evidence="1" id="KW-1133">Transmembrane helix</keyword>
<dbReference type="RefSeq" id="XP_005705987.1">
    <property type="nucleotide sequence ID" value="XM_005705930.1"/>
</dbReference>
<reference evidence="4" key="1">
    <citation type="journal article" date="2013" name="Science">
        <title>Gene transfer from bacteria and archaea facilitated evolution of an extremophilic eukaryote.</title>
        <authorList>
            <person name="Schonknecht G."/>
            <person name="Chen W.H."/>
            <person name="Ternes C.M."/>
            <person name="Barbier G.G."/>
            <person name="Shrestha R.P."/>
            <person name="Stanke M."/>
            <person name="Brautigam A."/>
            <person name="Baker B.J."/>
            <person name="Banfield J.F."/>
            <person name="Garavito R.M."/>
            <person name="Carr K."/>
            <person name="Wilkerson C."/>
            <person name="Rensing S.A."/>
            <person name="Gagneul D."/>
            <person name="Dickenson N.E."/>
            <person name="Oesterhelt C."/>
            <person name="Lercher M.J."/>
            <person name="Weber A.P."/>
        </authorList>
    </citation>
    <scope>NUCLEOTIDE SEQUENCE [LARGE SCALE GENOMIC DNA]</scope>
    <source>
        <strain evidence="4">074W</strain>
    </source>
</reference>
<sequence>MINMNKADFTILMAGSCCNFVQPVWFSTKCSSQKRMTNHAARRQVTYPNDGYSLFLGSEPFLVSVRRKKCPSVFMALWGIGSFLNRFRFFSWNKNISSSKNGRRKRDELNPYRSLGVSEDASYEEVEAAYQRLVKKYQGNEKQLIKLEMYKDKIFEDQLRARMEGRTRVKVKESPAERRLSQKRFQPPKWIRDAIKVPDKKYMQRTALVMSIFIVAGFITPRLSTTCMSMSAIASIAFLYNRGLPEPPKDEFGNPGEIRPTDWKVALHTVLLCLAFGFAALAIAQVFLLHVPLPSWLSPDGVVNLFVCVGFWLCCTFCQTQDDQQLLRWK</sequence>
<evidence type="ECO:0000313" key="3">
    <source>
        <dbReference type="EMBL" id="EME29468.1"/>
    </source>
</evidence>
<dbReference type="Proteomes" id="UP000030680">
    <property type="component" value="Unassembled WGS sequence"/>
</dbReference>
<accession>M2Y0M1</accession>
<keyword evidence="4" id="KW-1185">Reference proteome</keyword>
<dbReference type="OMA" id="NDEDMAM"/>
<feature type="transmembrane region" description="Helical" evidence="1">
    <location>
        <begin position="301"/>
        <end position="320"/>
    </location>
</feature>
<dbReference type="STRING" id="130081.M2Y0M1"/>
<dbReference type="RefSeq" id="XP_005705988.1">
    <property type="nucleotide sequence ID" value="XM_005705931.1"/>
</dbReference>
<dbReference type="GeneID" id="17088259"/>
<dbReference type="InterPro" id="IPR021788">
    <property type="entry name" value="CPP1-like"/>
</dbReference>
<dbReference type="KEGG" id="gsl:Gasu_31090"/>
<dbReference type="Gene3D" id="1.10.287.110">
    <property type="entry name" value="DnaJ domain"/>
    <property type="match status" value="1"/>
</dbReference>
<dbReference type="PANTHER" id="PTHR33372:SF2">
    <property type="entry name" value="PROTEIN CHAPERONE-LIKE PROTEIN OF POR1, CHLOROPLASTIC"/>
    <property type="match status" value="1"/>
</dbReference>
<dbReference type="PANTHER" id="PTHR33372">
    <property type="match status" value="1"/>
</dbReference>
<dbReference type="Gramene" id="EME29468">
    <property type="protein sequence ID" value="EME29468"/>
    <property type="gene ID" value="Gasu_31090"/>
</dbReference>